<dbReference type="VEuPathDB" id="VectorBase:SSCA006700"/>
<dbReference type="EMBL" id="JXLN01016210">
    <property type="protein sequence ID" value="KPM11002.1"/>
    <property type="molecule type" value="Genomic_DNA"/>
</dbReference>
<dbReference type="AlphaFoldDB" id="A0A132AJ38"/>
<dbReference type="OrthoDB" id="6435124at2759"/>
<dbReference type="GO" id="GO:0016020">
    <property type="term" value="C:membrane"/>
    <property type="evidence" value="ECO:0007669"/>
    <property type="project" value="InterPro"/>
</dbReference>
<dbReference type="Gene3D" id="2.70.170.10">
    <property type="entry name" value="Neurotransmitter-gated ion-channel ligand-binding domain"/>
    <property type="match status" value="1"/>
</dbReference>
<evidence type="ECO:0000313" key="1">
    <source>
        <dbReference type="EMBL" id="KPM11002.1"/>
    </source>
</evidence>
<sequence>MILIVFVVLFDLVFGHLQQSDRPIETNEAQQSFSRFMRSPLTTKKEIAKFDNLQSRIFKLYQNKYIFDDLINEEEEELFNKKDRNRFDRSARKDHLIKSDYVDNRLTNLYHSRHHHTRHRRLSSATIPGRRISKDSNLTDSLDIDLNSNRIGSKDLIDRSRRKKRVIKKESDLNLELNDDSTPSLAFLTPTNLHKSFAFFLLAHPVFIGLEIIDVDKINDAENVKRIKFDSLLSEYYFSLQLYLFELWHEPRLNTTALKQYWARNSDPIPVLDVNIVDCLWTPSLIFEDSTEKEHLLPPTNILLAHHNKVLLRKSRF</sequence>
<evidence type="ECO:0008006" key="3">
    <source>
        <dbReference type="Google" id="ProtNLM"/>
    </source>
</evidence>
<dbReference type="InterPro" id="IPR036734">
    <property type="entry name" value="Neur_chan_lig-bd_sf"/>
</dbReference>
<comment type="caution">
    <text evidence="1">The sequence shown here is derived from an EMBL/GenBank/DDBJ whole genome shotgun (WGS) entry which is preliminary data.</text>
</comment>
<organism evidence="1 2">
    <name type="scientific">Sarcoptes scabiei</name>
    <name type="common">Itch mite</name>
    <name type="synonym">Acarus scabiei</name>
    <dbReference type="NCBI Taxonomy" id="52283"/>
    <lineage>
        <taxon>Eukaryota</taxon>
        <taxon>Metazoa</taxon>
        <taxon>Ecdysozoa</taxon>
        <taxon>Arthropoda</taxon>
        <taxon>Chelicerata</taxon>
        <taxon>Arachnida</taxon>
        <taxon>Acari</taxon>
        <taxon>Acariformes</taxon>
        <taxon>Sarcoptiformes</taxon>
        <taxon>Astigmata</taxon>
        <taxon>Psoroptidia</taxon>
        <taxon>Sarcoptoidea</taxon>
        <taxon>Sarcoptidae</taxon>
        <taxon>Sarcoptinae</taxon>
        <taxon>Sarcoptes</taxon>
    </lineage>
</organism>
<name>A0A132AJ38_SARSC</name>
<dbReference type="Proteomes" id="UP000616769">
    <property type="component" value="Unassembled WGS sequence"/>
</dbReference>
<reference evidence="1 2" key="1">
    <citation type="journal article" date="2015" name="Parasit. Vectors">
        <title>Draft genome of the scabies mite.</title>
        <authorList>
            <person name="Rider S.D.Jr."/>
            <person name="Morgan M.S."/>
            <person name="Arlian L.G."/>
        </authorList>
    </citation>
    <scope>NUCLEOTIDE SEQUENCE [LARGE SCALE GENOMIC DNA]</scope>
    <source>
        <strain evidence="1">Arlian Lab</strain>
    </source>
</reference>
<evidence type="ECO:0000313" key="2">
    <source>
        <dbReference type="Proteomes" id="UP000616769"/>
    </source>
</evidence>
<protein>
    <recommendedName>
        <fullName evidence="3">Neurotransmitter-gated ion-channel ligand-binding domain-containing protein</fullName>
    </recommendedName>
</protein>
<gene>
    <name evidence="1" type="ORF">QR98_0095670</name>
</gene>
<dbReference type="GO" id="GO:0005230">
    <property type="term" value="F:extracellular ligand-gated monoatomic ion channel activity"/>
    <property type="evidence" value="ECO:0007669"/>
    <property type="project" value="InterPro"/>
</dbReference>
<accession>A0A132AJ38</accession>
<proteinExistence type="predicted"/>